<protein>
    <submittedName>
        <fullName evidence="2">Uncharacterized protein</fullName>
    </submittedName>
</protein>
<comment type="caution">
    <text evidence="2">The sequence shown here is derived from an EMBL/GenBank/DDBJ whole genome shotgun (WGS) entry which is preliminary data.</text>
</comment>
<gene>
    <name evidence="2" type="ORF">CHRIB12_LOCUS4674</name>
</gene>
<dbReference type="VEuPathDB" id="FungiDB:RhiirFUN_003571"/>
<reference evidence="2" key="1">
    <citation type="submission" date="2020-05" db="EMBL/GenBank/DDBJ databases">
        <authorList>
            <person name="Rincon C."/>
            <person name="Sanders R I."/>
            <person name="Robbins C."/>
            <person name="Chaturvedi A."/>
        </authorList>
    </citation>
    <scope>NUCLEOTIDE SEQUENCE</scope>
    <source>
        <strain evidence="2">CHB12</strain>
    </source>
</reference>
<organism evidence="2 3">
    <name type="scientific">Rhizophagus irregularis</name>
    <dbReference type="NCBI Taxonomy" id="588596"/>
    <lineage>
        <taxon>Eukaryota</taxon>
        <taxon>Fungi</taxon>
        <taxon>Fungi incertae sedis</taxon>
        <taxon>Mucoromycota</taxon>
        <taxon>Glomeromycotina</taxon>
        <taxon>Glomeromycetes</taxon>
        <taxon>Glomerales</taxon>
        <taxon>Glomeraceae</taxon>
        <taxon>Rhizophagus</taxon>
    </lineage>
</organism>
<proteinExistence type="predicted"/>
<accession>A0A915YW24</accession>
<dbReference type="AlphaFoldDB" id="A0A915YW24"/>
<dbReference type="EMBL" id="CAGKOT010000007">
    <property type="protein sequence ID" value="CAB5349337.1"/>
    <property type="molecule type" value="Genomic_DNA"/>
</dbReference>
<dbReference type="Proteomes" id="UP000684084">
    <property type="component" value="Unassembled WGS sequence"/>
</dbReference>
<evidence type="ECO:0000313" key="2">
    <source>
        <dbReference type="EMBL" id="CAB5349337.1"/>
    </source>
</evidence>
<sequence>MNALFGFAKHCDQPAAFVLSRNRWKCHTHLLRIENVNLNIQTNSTFPSNPALYKCLTDNPRAKKVHSIRLGVKYEVVVKRYRPYKGNNNQNLKEIMEPTITLSKKDAHLEIINDNDIFFHRRTPPPDEIDDDKGRLQRPLMRNKRKKVEIPPSPGQDL</sequence>
<feature type="region of interest" description="Disordered" evidence="1">
    <location>
        <begin position="121"/>
        <end position="158"/>
    </location>
</feature>
<evidence type="ECO:0000256" key="1">
    <source>
        <dbReference type="SAM" id="MobiDB-lite"/>
    </source>
</evidence>
<name>A0A915YW24_9GLOM</name>
<evidence type="ECO:0000313" key="3">
    <source>
        <dbReference type="Proteomes" id="UP000684084"/>
    </source>
</evidence>